<name>A0A518H9Y6_9BACT</name>
<sequence>MARQGIRDVRRSARPAGRAAAALTVVVGWLASSASAPAQGLLVGDDGRHLARPAGTPFFWLGDTAWELFHRLDLDEARRYLDDRASKDFTVVQAVVLAELGGLDVPNPNGDLPLEDRDPSRPVDAYFEHVDVIVRLANDRGLVVGMLPTWGKYWKLDLPDSIFTPENARSFGRFLGARYREADLVWILGGDNTIEGPEERAIVDAMAAGLAEGDGGAHLMTYHPRGPGRSSDLVHGADWLDFHMYQSSHASRELDNGLFAEHDRALEPARPTLDGEPRYEAIPVGFYFRNADPLDRFDAFDVRRAAYWSLLAGAAGHTYGNNNVWQMWVPGRDPVLHADIPWWEAIDHPGAFQMRLVRRLFESRPFEKLEPDPAMIVGGPTSGGAKVRAARARDGSFAFIYSPMGEPFAVDDTRLSGRRIKQIWYDPRYGVAHHFHTATTSAFQGFTPPSSGPGHDWVLILEDETAGFSLPGRSAP</sequence>
<feature type="domain" description="Putative collagen-binding" evidence="1">
    <location>
        <begin position="371"/>
        <end position="462"/>
    </location>
</feature>
<dbReference type="EMBL" id="CP036426">
    <property type="protein sequence ID" value="QDV37663.1"/>
    <property type="molecule type" value="Genomic_DNA"/>
</dbReference>
<dbReference type="Pfam" id="PF13204">
    <property type="entry name" value="Apiosidase"/>
    <property type="match status" value="1"/>
</dbReference>
<dbReference type="PANTHER" id="PTHR37836:SF3">
    <property type="entry name" value="ENDOGLUCANASE"/>
    <property type="match status" value="1"/>
</dbReference>
<dbReference type="AlphaFoldDB" id="A0A518H9Y6"/>
<evidence type="ECO:0000259" key="2">
    <source>
        <dbReference type="Pfam" id="PF13204"/>
    </source>
</evidence>
<feature type="domain" description="Apiosidase-like catalytic" evidence="2">
    <location>
        <begin position="46"/>
        <end position="366"/>
    </location>
</feature>
<dbReference type="KEGG" id="tpla:ElP_56050"/>
<evidence type="ECO:0000259" key="1">
    <source>
        <dbReference type="Pfam" id="PF12904"/>
    </source>
</evidence>
<keyword evidence="4" id="KW-1185">Reference proteome</keyword>
<protein>
    <submittedName>
        <fullName evidence="3">Endoglucanase</fullName>
    </submittedName>
</protein>
<dbReference type="InterPro" id="IPR025277">
    <property type="entry name" value="Apiosidase-like_cat_dom"/>
</dbReference>
<proteinExistence type="predicted"/>
<dbReference type="PANTHER" id="PTHR37836">
    <property type="entry name" value="LMO1036 PROTEIN"/>
    <property type="match status" value="1"/>
</dbReference>
<dbReference type="InterPro" id="IPR024749">
    <property type="entry name" value="Collagen-bd_put"/>
</dbReference>
<accession>A0A518H9Y6</accession>
<dbReference type="OrthoDB" id="59486at2"/>
<reference evidence="3 4" key="1">
    <citation type="submission" date="2019-02" db="EMBL/GenBank/DDBJ databases">
        <title>Deep-cultivation of Planctomycetes and their phenomic and genomic characterization uncovers novel biology.</title>
        <authorList>
            <person name="Wiegand S."/>
            <person name="Jogler M."/>
            <person name="Boedeker C."/>
            <person name="Pinto D."/>
            <person name="Vollmers J."/>
            <person name="Rivas-Marin E."/>
            <person name="Kohn T."/>
            <person name="Peeters S.H."/>
            <person name="Heuer A."/>
            <person name="Rast P."/>
            <person name="Oberbeckmann S."/>
            <person name="Bunk B."/>
            <person name="Jeske O."/>
            <person name="Meyerdierks A."/>
            <person name="Storesund J.E."/>
            <person name="Kallscheuer N."/>
            <person name="Luecker S."/>
            <person name="Lage O.M."/>
            <person name="Pohl T."/>
            <person name="Merkel B.J."/>
            <person name="Hornburger P."/>
            <person name="Mueller R.-W."/>
            <person name="Bruemmer F."/>
            <person name="Labrenz M."/>
            <person name="Spormann A.M."/>
            <person name="Op den Camp H."/>
            <person name="Overmann J."/>
            <person name="Amann R."/>
            <person name="Jetten M.S.M."/>
            <person name="Mascher T."/>
            <person name="Medema M.H."/>
            <person name="Devos D.P."/>
            <person name="Kaster A.-K."/>
            <person name="Ovreas L."/>
            <person name="Rohde M."/>
            <person name="Galperin M.Y."/>
            <person name="Jogler C."/>
        </authorList>
    </citation>
    <scope>NUCLEOTIDE SEQUENCE [LARGE SCALE GENOMIC DNA]</scope>
    <source>
        <strain evidence="3 4">ElP</strain>
    </source>
</reference>
<dbReference type="Proteomes" id="UP000317835">
    <property type="component" value="Chromosome"/>
</dbReference>
<dbReference type="RefSeq" id="WP_145275662.1">
    <property type="nucleotide sequence ID" value="NZ_CP036426.1"/>
</dbReference>
<evidence type="ECO:0000313" key="4">
    <source>
        <dbReference type="Proteomes" id="UP000317835"/>
    </source>
</evidence>
<dbReference type="Pfam" id="PF12904">
    <property type="entry name" value="Collagen_bind_2"/>
    <property type="match status" value="1"/>
</dbReference>
<gene>
    <name evidence="3" type="ORF">ElP_56050</name>
</gene>
<dbReference type="Gene3D" id="3.20.20.80">
    <property type="entry name" value="Glycosidases"/>
    <property type="match status" value="1"/>
</dbReference>
<organism evidence="3 4">
    <name type="scientific">Tautonia plasticadhaerens</name>
    <dbReference type="NCBI Taxonomy" id="2527974"/>
    <lineage>
        <taxon>Bacteria</taxon>
        <taxon>Pseudomonadati</taxon>
        <taxon>Planctomycetota</taxon>
        <taxon>Planctomycetia</taxon>
        <taxon>Isosphaerales</taxon>
        <taxon>Isosphaeraceae</taxon>
        <taxon>Tautonia</taxon>
    </lineage>
</organism>
<evidence type="ECO:0000313" key="3">
    <source>
        <dbReference type="EMBL" id="QDV37663.1"/>
    </source>
</evidence>